<protein>
    <submittedName>
        <fullName evidence="1">Uncharacterized protein</fullName>
    </submittedName>
</protein>
<evidence type="ECO:0000313" key="2">
    <source>
        <dbReference type="Proteomes" id="UP000634136"/>
    </source>
</evidence>
<organism evidence="1 2">
    <name type="scientific">Senna tora</name>
    <dbReference type="NCBI Taxonomy" id="362788"/>
    <lineage>
        <taxon>Eukaryota</taxon>
        <taxon>Viridiplantae</taxon>
        <taxon>Streptophyta</taxon>
        <taxon>Embryophyta</taxon>
        <taxon>Tracheophyta</taxon>
        <taxon>Spermatophyta</taxon>
        <taxon>Magnoliopsida</taxon>
        <taxon>eudicotyledons</taxon>
        <taxon>Gunneridae</taxon>
        <taxon>Pentapetalae</taxon>
        <taxon>rosids</taxon>
        <taxon>fabids</taxon>
        <taxon>Fabales</taxon>
        <taxon>Fabaceae</taxon>
        <taxon>Caesalpinioideae</taxon>
        <taxon>Cassia clade</taxon>
        <taxon>Senna</taxon>
    </lineage>
</organism>
<dbReference type="AlphaFoldDB" id="A0A834W7F8"/>
<dbReference type="Proteomes" id="UP000634136">
    <property type="component" value="Unassembled WGS sequence"/>
</dbReference>
<comment type="caution">
    <text evidence="1">The sequence shown here is derived from an EMBL/GenBank/DDBJ whole genome shotgun (WGS) entry which is preliminary data.</text>
</comment>
<keyword evidence="2" id="KW-1185">Reference proteome</keyword>
<gene>
    <name evidence="1" type="ORF">G2W53_033981</name>
</gene>
<accession>A0A834W7F8</accession>
<dbReference type="EMBL" id="JAAIUW010000010">
    <property type="protein sequence ID" value="KAF7813005.1"/>
    <property type="molecule type" value="Genomic_DNA"/>
</dbReference>
<reference evidence="1" key="1">
    <citation type="submission" date="2020-09" db="EMBL/GenBank/DDBJ databases">
        <title>Genome-Enabled Discovery of Anthraquinone Biosynthesis in Senna tora.</title>
        <authorList>
            <person name="Kang S.-H."/>
            <person name="Pandey R.P."/>
            <person name="Lee C.-M."/>
            <person name="Sim J.-S."/>
            <person name="Jeong J.-T."/>
            <person name="Choi B.-S."/>
            <person name="Jung M."/>
            <person name="Ginzburg D."/>
            <person name="Zhao K."/>
            <person name="Won S.Y."/>
            <person name="Oh T.-J."/>
            <person name="Yu Y."/>
            <person name="Kim N.-H."/>
            <person name="Lee O.R."/>
            <person name="Lee T.-H."/>
            <person name="Bashyal P."/>
            <person name="Kim T.-S."/>
            <person name="Lee W.-H."/>
            <person name="Kawkins C."/>
            <person name="Kim C.-K."/>
            <person name="Kim J.S."/>
            <person name="Ahn B.O."/>
            <person name="Rhee S.Y."/>
            <person name="Sohng J.K."/>
        </authorList>
    </citation>
    <scope>NUCLEOTIDE SEQUENCE</scope>
    <source>
        <tissue evidence="1">Leaf</tissue>
    </source>
</reference>
<evidence type="ECO:0000313" key="1">
    <source>
        <dbReference type="EMBL" id="KAF7813005.1"/>
    </source>
</evidence>
<name>A0A834W7F8_9FABA</name>
<proteinExistence type="predicted"/>
<sequence>MSSLAFELDGGLCLFSNPPTVVVPILQSDLLGDGVVRAVAV</sequence>